<feature type="non-terminal residue" evidence="13">
    <location>
        <position position="1"/>
    </location>
</feature>
<gene>
    <name evidence="13" type="primary">Adora1_3</name>
    <name evidence="13" type="ORF">GTO93_0020442</name>
</gene>
<evidence type="ECO:0000256" key="4">
    <source>
        <dbReference type="ARBA" id="ARBA00022989"/>
    </source>
</evidence>
<feature type="transmembrane region" description="Helical" evidence="11">
    <location>
        <begin position="215"/>
        <end position="237"/>
    </location>
</feature>
<keyword evidence="5 11" id="KW-0297">G-protein coupled receptor</keyword>
<evidence type="ECO:0000256" key="9">
    <source>
        <dbReference type="ARBA" id="ARBA00023180"/>
    </source>
</evidence>
<evidence type="ECO:0000256" key="5">
    <source>
        <dbReference type="ARBA" id="ARBA00023040"/>
    </source>
</evidence>
<feature type="transmembrane region" description="Helical" evidence="11">
    <location>
        <begin position="425"/>
        <end position="444"/>
    </location>
</feature>
<keyword evidence="6 11" id="KW-0472">Membrane</keyword>
<keyword evidence="4 11" id="KW-1133">Transmembrane helix</keyword>
<keyword evidence="14" id="KW-1185">Reference proteome</keyword>
<comment type="caution">
    <text evidence="13">The sequence shown here is derived from an EMBL/GenBank/DDBJ whole genome shotgun (WGS) entry which is preliminary data.</text>
</comment>
<proteinExistence type="inferred from homology"/>
<feature type="transmembrane region" description="Helical" evidence="11">
    <location>
        <begin position="390"/>
        <end position="413"/>
    </location>
</feature>
<protein>
    <submittedName>
        <fullName evidence="13">AA1R protein</fullName>
    </submittedName>
</protein>
<evidence type="ECO:0000256" key="7">
    <source>
        <dbReference type="ARBA" id="ARBA00023157"/>
    </source>
</evidence>
<name>A0ABS2X8I7_POLSP</name>
<feature type="domain" description="G-protein coupled receptors family 1 profile" evidence="12">
    <location>
        <begin position="288"/>
        <end position="442"/>
    </location>
</feature>
<dbReference type="SUPFAM" id="SSF81321">
    <property type="entry name" value="Family A G protein-coupled receptor-like"/>
    <property type="match status" value="2"/>
</dbReference>
<feature type="transmembrane region" description="Helical" evidence="11">
    <location>
        <begin position="164"/>
        <end position="184"/>
    </location>
</feature>
<feature type="transmembrane region" description="Helical" evidence="11">
    <location>
        <begin position="262"/>
        <end position="280"/>
    </location>
</feature>
<evidence type="ECO:0000259" key="12">
    <source>
        <dbReference type="PROSITE" id="PS50262"/>
    </source>
</evidence>
<comment type="subcellular location">
    <subcellularLocation>
        <location evidence="1 11">Cell membrane</location>
        <topology evidence="1 11">Multi-pass membrane protein</topology>
    </subcellularLocation>
</comment>
<evidence type="ECO:0000256" key="6">
    <source>
        <dbReference type="ARBA" id="ARBA00023136"/>
    </source>
</evidence>
<keyword evidence="7 11" id="KW-1015">Disulfide bond</keyword>
<evidence type="ECO:0000313" key="13">
    <source>
        <dbReference type="EMBL" id="MBN3270483.1"/>
    </source>
</evidence>
<sequence>MKTTALLVSTLYHDIVLAPLRALYVITTHSLLETFILALHCRCTENDFEGDASTLLINALLNTPWCSVLKQRAKNITTLKPAENLCPLQRDPYFWLSLAGKNSLLIDPCPFHKRFTEKYSVENSNPCKPRQIFVVSAKGSANRTAEGAEIDGYKRVVTQKRAGVAVLVCWAVASIVGFIPMLGWNNLQKINSTDLLITCQFENVISMEYMVYFNFFGWVLPPLLLMLLIYTEIFCMIRKQLAKKVSASASDPSKYYHKELRLAKSLALVLFLFAVSWLPLHVLNCVTLFFLVCWAVASIVGFTPMLGWNNLQKINSTDLLITCQFENVISMEYMVYFNFFGWVLPPLLLMLLIYTEIFCMIRKQLAKKVSASASDPSKYYHKELRLAKSLALVLFLFAVSWLPLHVLNCVTLFCPSCKKPMVLTYTAIFLSHGNSAVNPIIYAFRIRKFRTAFSTIWRHYFCCKKTPDPENNFQNEKTDNHADQNAL</sequence>
<feature type="domain" description="G-protein coupled receptors family 1 profile" evidence="12">
    <location>
        <begin position="153"/>
        <end position="283"/>
    </location>
</feature>
<dbReference type="PANTHER" id="PTHR24246:SF1">
    <property type="entry name" value="ADENOSINE RECEPTOR A1"/>
    <property type="match status" value="1"/>
</dbReference>
<accession>A0ABS2X8I7</accession>
<dbReference type="InterPro" id="IPR000276">
    <property type="entry name" value="GPCR_Rhodpsn"/>
</dbReference>
<keyword evidence="3 11" id="KW-0812">Transmembrane</keyword>
<dbReference type="PANTHER" id="PTHR24246">
    <property type="entry name" value="OLFACTORY RECEPTOR AND ADENOSINE RECEPTOR"/>
    <property type="match status" value="1"/>
</dbReference>
<evidence type="ECO:0000256" key="1">
    <source>
        <dbReference type="ARBA" id="ARBA00004651"/>
    </source>
</evidence>
<dbReference type="PRINTS" id="PR00237">
    <property type="entry name" value="GPCRRHODOPSN"/>
</dbReference>
<dbReference type="Proteomes" id="UP001166093">
    <property type="component" value="Unassembled WGS sequence"/>
</dbReference>
<dbReference type="Pfam" id="PF00001">
    <property type="entry name" value="7tm_1"/>
    <property type="match status" value="1"/>
</dbReference>
<evidence type="ECO:0000256" key="3">
    <source>
        <dbReference type="ARBA" id="ARBA00022692"/>
    </source>
</evidence>
<dbReference type="PRINTS" id="PR00424">
    <property type="entry name" value="ADENOSINER"/>
</dbReference>
<dbReference type="InterPro" id="IPR017452">
    <property type="entry name" value="GPCR_Rhodpsn_7TM"/>
</dbReference>
<comment type="similarity">
    <text evidence="11">Belongs to the G-protein coupled receptor 1 family.</text>
</comment>
<evidence type="ECO:0000256" key="11">
    <source>
        <dbReference type="RuleBase" id="RU201114"/>
    </source>
</evidence>
<keyword evidence="2 11" id="KW-1003">Cell membrane</keyword>
<evidence type="ECO:0000313" key="14">
    <source>
        <dbReference type="Proteomes" id="UP001166093"/>
    </source>
</evidence>
<feature type="transmembrane region" description="Helical" evidence="11">
    <location>
        <begin position="342"/>
        <end position="361"/>
    </location>
</feature>
<feature type="non-terminal residue" evidence="13">
    <location>
        <position position="487"/>
    </location>
</feature>
<reference evidence="13" key="1">
    <citation type="journal article" date="2021" name="Cell">
        <title>Tracing the genetic footprints of vertebrate landing in non-teleost ray-finned fishes.</title>
        <authorList>
            <person name="Bi X."/>
            <person name="Wang K."/>
            <person name="Yang L."/>
            <person name="Pan H."/>
            <person name="Jiang H."/>
            <person name="Wei Q."/>
            <person name="Fang M."/>
            <person name="Yu H."/>
            <person name="Zhu C."/>
            <person name="Cai Y."/>
            <person name="He Y."/>
            <person name="Gan X."/>
            <person name="Zeng H."/>
            <person name="Yu D."/>
            <person name="Zhu Y."/>
            <person name="Jiang H."/>
            <person name="Qiu Q."/>
            <person name="Yang H."/>
            <person name="Zhang Y.E."/>
            <person name="Wang W."/>
            <person name="Zhu M."/>
            <person name="He S."/>
            <person name="Zhang G."/>
        </authorList>
    </citation>
    <scope>NUCLEOTIDE SEQUENCE</scope>
    <source>
        <strain evidence="13">Pddl_001</strain>
    </source>
</reference>
<evidence type="ECO:0000256" key="8">
    <source>
        <dbReference type="ARBA" id="ARBA00023170"/>
    </source>
</evidence>
<dbReference type="PROSITE" id="PS50262">
    <property type="entry name" value="G_PROTEIN_RECEP_F1_2"/>
    <property type="match status" value="2"/>
</dbReference>
<evidence type="ECO:0000256" key="2">
    <source>
        <dbReference type="ARBA" id="ARBA00022475"/>
    </source>
</evidence>
<keyword evidence="8 11" id="KW-0675">Receptor</keyword>
<evidence type="ECO:0000256" key="10">
    <source>
        <dbReference type="ARBA" id="ARBA00023224"/>
    </source>
</evidence>
<keyword evidence="9 11" id="KW-0325">Glycoprotein</keyword>
<keyword evidence="10 11" id="KW-0807">Transducer</keyword>
<organism evidence="13 14">
    <name type="scientific">Polyodon spathula</name>
    <name type="common">North American paddlefish</name>
    <name type="synonym">Squalus spathula</name>
    <dbReference type="NCBI Taxonomy" id="7913"/>
    <lineage>
        <taxon>Eukaryota</taxon>
        <taxon>Metazoa</taxon>
        <taxon>Chordata</taxon>
        <taxon>Craniata</taxon>
        <taxon>Vertebrata</taxon>
        <taxon>Euteleostomi</taxon>
        <taxon>Actinopterygii</taxon>
        <taxon>Chondrostei</taxon>
        <taxon>Acipenseriformes</taxon>
        <taxon>Polyodontidae</taxon>
        <taxon>Polyodon</taxon>
    </lineage>
</organism>
<dbReference type="InterPro" id="IPR001634">
    <property type="entry name" value="Adenosn_rcpt"/>
</dbReference>
<dbReference type="Gene3D" id="1.20.1070.10">
    <property type="entry name" value="Rhodopsin 7-helix transmembrane proteins"/>
    <property type="match status" value="2"/>
</dbReference>
<dbReference type="EMBL" id="JAAWVQ010001686">
    <property type="protein sequence ID" value="MBN3270483.1"/>
    <property type="molecule type" value="Genomic_DNA"/>
</dbReference>